<dbReference type="Gene3D" id="1.20.1250.20">
    <property type="entry name" value="MFS general substrate transporter like domains"/>
    <property type="match status" value="2"/>
</dbReference>
<evidence type="ECO:0000256" key="7">
    <source>
        <dbReference type="SAM" id="Phobius"/>
    </source>
</evidence>
<dbReference type="CDD" id="cd17369">
    <property type="entry name" value="MFS_ShiA_like"/>
    <property type="match status" value="1"/>
</dbReference>
<dbReference type="Proteomes" id="UP000309133">
    <property type="component" value="Unassembled WGS sequence"/>
</dbReference>
<evidence type="ECO:0000259" key="8">
    <source>
        <dbReference type="PROSITE" id="PS50850"/>
    </source>
</evidence>
<evidence type="ECO:0000256" key="1">
    <source>
        <dbReference type="ARBA" id="ARBA00004651"/>
    </source>
</evidence>
<feature type="transmembrane region" description="Helical" evidence="7">
    <location>
        <begin position="402"/>
        <end position="420"/>
    </location>
</feature>
<organism evidence="9 10">
    <name type="scientific">Naasia lichenicola</name>
    <dbReference type="NCBI Taxonomy" id="2565933"/>
    <lineage>
        <taxon>Bacteria</taxon>
        <taxon>Bacillati</taxon>
        <taxon>Actinomycetota</taxon>
        <taxon>Actinomycetes</taxon>
        <taxon>Micrococcales</taxon>
        <taxon>Microbacteriaceae</taxon>
        <taxon>Naasia</taxon>
    </lineage>
</organism>
<feature type="transmembrane region" description="Helical" evidence="7">
    <location>
        <begin position="119"/>
        <end position="140"/>
    </location>
</feature>
<keyword evidence="5 7" id="KW-1133">Transmembrane helix</keyword>
<feature type="transmembrane region" description="Helical" evidence="7">
    <location>
        <begin position="281"/>
        <end position="298"/>
    </location>
</feature>
<keyword evidence="2" id="KW-0813">Transport</keyword>
<dbReference type="RefSeq" id="WP_136428796.1">
    <property type="nucleotide sequence ID" value="NZ_SSSM01000006.1"/>
</dbReference>
<keyword evidence="10" id="KW-1185">Reference proteome</keyword>
<reference evidence="9 10" key="1">
    <citation type="submission" date="2019-04" db="EMBL/GenBank/DDBJ databases">
        <authorList>
            <person name="Jiang L."/>
        </authorList>
    </citation>
    <scope>NUCLEOTIDE SEQUENCE [LARGE SCALE GENOMIC DNA]</scope>
    <source>
        <strain evidence="9 10">YIM 131853</strain>
    </source>
</reference>
<evidence type="ECO:0000256" key="4">
    <source>
        <dbReference type="ARBA" id="ARBA00022692"/>
    </source>
</evidence>
<feature type="transmembrane region" description="Helical" evidence="7">
    <location>
        <begin position="95"/>
        <end position="113"/>
    </location>
</feature>
<dbReference type="AlphaFoldDB" id="A0A4S4FHA1"/>
<comment type="subcellular location">
    <subcellularLocation>
        <location evidence="1">Cell membrane</location>
        <topology evidence="1">Multi-pass membrane protein</topology>
    </subcellularLocation>
</comment>
<evidence type="ECO:0000313" key="10">
    <source>
        <dbReference type="Proteomes" id="UP000309133"/>
    </source>
</evidence>
<feature type="transmembrane region" description="Helical" evidence="7">
    <location>
        <begin position="59"/>
        <end position="83"/>
    </location>
</feature>
<proteinExistence type="predicted"/>
<dbReference type="SUPFAM" id="SSF103473">
    <property type="entry name" value="MFS general substrate transporter"/>
    <property type="match status" value="1"/>
</dbReference>
<dbReference type="OrthoDB" id="8953821at2"/>
<evidence type="ECO:0000313" key="9">
    <source>
        <dbReference type="EMBL" id="THG28436.1"/>
    </source>
</evidence>
<feature type="transmembrane region" description="Helical" evidence="7">
    <location>
        <begin position="335"/>
        <end position="354"/>
    </location>
</feature>
<comment type="caution">
    <text evidence="9">The sequence shown here is derived from an EMBL/GenBank/DDBJ whole genome shotgun (WGS) entry which is preliminary data.</text>
</comment>
<dbReference type="EMBL" id="SSSM01000006">
    <property type="protein sequence ID" value="THG28436.1"/>
    <property type="molecule type" value="Genomic_DNA"/>
</dbReference>
<name>A0A4S4FHA1_9MICO</name>
<dbReference type="PROSITE" id="PS50850">
    <property type="entry name" value="MFS"/>
    <property type="match status" value="1"/>
</dbReference>
<dbReference type="PANTHER" id="PTHR43045">
    <property type="entry name" value="SHIKIMATE TRANSPORTER"/>
    <property type="match status" value="1"/>
</dbReference>
<protein>
    <submittedName>
        <fullName evidence="9">MHS family MFS transporter</fullName>
    </submittedName>
</protein>
<dbReference type="InterPro" id="IPR020846">
    <property type="entry name" value="MFS_dom"/>
</dbReference>
<feature type="transmembrane region" description="Helical" evidence="7">
    <location>
        <begin position="310"/>
        <end position="329"/>
    </location>
</feature>
<dbReference type="Pfam" id="PF07690">
    <property type="entry name" value="MFS_1"/>
    <property type="match status" value="1"/>
</dbReference>
<evidence type="ECO:0000256" key="2">
    <source>
        <dbReference type="ARBA" id="ARBA00022448"/>
    </source>
</evidence>
<dbReference type="PANTHER" id="PTHR43045:SF1">
    <property type="entry name" value="SHIKIMATE TRANSPORTER"/>
    <property type="match status" value="1"/>
</dbReference>
<feature type="transmembrane region" description="Helical" evidence="7">
    <location>
        <begin position="190"/>
        <end position="209"/>
    </location>
</feature>
<dbReference type="InterPro" id="IPR011701">
    <property type="entry name" value="MFS"/>
</dbReference>
<accession>A0A4S4FHA1</accession>
<dbReference type="InterPro" id="IPR036259">
    <property type="entry name" value="MFS_trans_sf"/>
</dbReference>
<dbReference type="GO" id="GO:0005886">
    <property type="term" value="C:plasma membrane"/>
    <property type="evidence" value="ECO:0007669"/>
    <property type="project" value="UniProtKB-SubCell"/>
</dbReference>
<feature type="transmembrane region" description="Helical" evidence="7">
    <location>
        <begin position="248"/>
        <end position="269"/>
    </location>
</feature>
<feature type="domain" description="Major facilitator superfamily (MFS) profile" evidence="8">
    <location>
        <begin position="22"/>
        <end position="426"/>
    </location>
</feature>
<sequence length="441" mass="46586">MTATIQSKGSQAALGSPDRLKTAIGSAVGTTVENYDFLAYGTAAALYFGVVFFPSEDPVVGVLLGFLTFGIGFAMRPLGGIIGGYLGDKIGRKPVLVGALLVMGISTVLIGLLPTYAQVGILAPILLTVIRIVQGLAFGAEWGGAILMTFEHAPWRKRGRYAAIPQVGVPLGVFLANIAFLATTNLDSELAWRLPFLFSSVLIIAGIIIRLKVSESPEFVETKREGGLVKNPILTVLKNDWRTVLRVIALRLAETGGFYVIVTYLISYITTTELADRTTALTGLIIATAIGVPMTVLWGSLSDRIGRRKVYLIGCILVVAFAFPLFLLVNTGVPALIVLVYIIGLPVIHDMLAGTQGAYFSELFATNTRTSGASLGYQFSAAISGFIPLIAAAVAVGAGWGGVALIYLAVGLIGLVGVALTRETWGAKQKAEVEAYIASND</sequence>
<keyword evidence="6 7" id="KW-0472">Membrane</keyword>
<evidence type="ECO:0000256" key="5">
    <source>
        <dbReference type="ARBA" id="ARBA00022989"/>
    </source>
</evidence>
<evidence type="ECO:0000256" key="6">
    <source>
        <dbReference type="ARBA" id="ARBA00023136"/>
    </source>
</evidence>
<dbReference type="GO" id="GO:0022857">
    <property type="term" value="F:transmembrane transporter activity"/>
    <property type="evidence" value="ECO:0007669"/>
    <property type="project" value="InterPro"/>
</dbReference>
<keyword evidence="4 7" id="KW-0812">Transmembrane</keyword>
<gene>
    <name evidence="9" type="ORF">E6C64_16530</name>
</gene>
<feature type="transmembrane region" description="Helical" evidence="7">
    <location>
        <begin position="37"/>
        <end position="53"/>
    </location>
</feature>
<feature type="transmembrane region" description="Helical" evidence="7">
    <location>
        <begin position="375"/>
        <end position="396"/>
    </location>
</feature>
<keyword evidence="3" id="KW-1003">Cell membrane</keyword>
<evidence type="ECO:0000256" key="3">
    <source>
        <dbReference type="ARBA" id="ARBA00022475"/>
    </source>
</evidence>
<feature type="transmembrane region" description="Helical" evidence="7">
    <location>
        <begin position="161"/>
        <end position="184"/>
    </location>
</feature>